<evidence type="ECO:0000313" key="3">
    <source>
        <dbReference type="Proteomes" id="UP000308197"/>
    </source>
</evidence>
<evidence type="ECO:0000256" key="1">
    <source>
        <dbReference type="SAM" id="MobiDB-lite"/>
    </source>
</evidence>
<accession>A0A5C3NZV4</accession>
<dbReference type="Proteomes" id="UP000308197">
    <property type="component" value="Unassembled WGS sequence"/>
</dbReference>
<dbReference type="STRING" id="1314778.A0A5C3NZV4"/>
<reference evidence="2 3" key="1">
    <citation type="journal article" date="2019" name="Nat. Ecol. Evol.">
        <title>Megaphylogeny resolves global patterns of mushroom evolution.</title>
        <authorList>
            <person name="Varga T."/>
            <person name="Krizsan K."/>
            <person name="Foldi C."/>
            <person name="Dima B."/>
            <person name="Sanchez-Garcia M."/>
            <person name="Sanchez-Ramirez S."/>
            <person name="Szollosi G.J."/>
            <person name="Szarkandi J.G."/>
            <person name="Papp V."/>
            <person name="Albert L."/>
            <person name="Andreopoulos W."/>
            <person name="Angelini C."/>
            <person name="Antonin V."/>
            <person name="Barry K.W."/>
            <person name="Bougher N.L."/>
            <person name="Buchanan P."/>
            <person name="Buyck B."/>
            <person name="Bense V."/>
            <person name="Catcheside P."/>
            <person name="Chovatia M."/>
            <person name="Cooper J."/>
            <person name="Damon W."/>
            <person name="Desjardin D."/>
            <person name="Finy P."/>
            <person name="Geml J."/>
            <person name="Haridas S."/>
            <person name="Hughes K."/>
            <person name="Justo A."/>
            <person name="Karasinski D."/>
            <person name="Kautmanova I."/>
            <person name="Kiss B."/>
            <person name="Kocsube S."/>
            <person name="Kotiranta H."/>
            <person name="LaButti K.M."/>
            <person name="Lechner B.E."/>
            <person name="Liimatainen K."/>
            <person name="Lipzen A."/>
            <person name="Lukacs Z."/>
            <person name="Mihaltcheva S."/>
            <person name="Morgado L.N."/>
            <person name="Niskanen T."/>
            <person name="Noordeloos M.E."/>
            <person name="Ohm R.A."/>
            <person name="Ortiz-Santana B."/>
            <person name="Ovrebo C."/>
            <person name="Racz N."/>
            <person name="Riley R."/>
            <person name="Savchenko A."/>
            <person name="Shiryaev A."/>
            <person name="Soop K."/>
            <person name="Spirin V."/>
            <person name="Szebenyi C."/>
            <person name="Tomsovsky M."/>
            <person name="Tulloss R.E."/>
            <person name="Uehling J."/>
            <person name="Grigoriev I.V."/>
            <person name="Vagvolgyi C."/>
            <person name="Papp T."/>
            <person name="Martin F.M."/>
            <person name="Miettinen O."/>
            <person name="Hibbett D.S."/>
            <person name="Nagy L.G."/>
        </authorList>
    </citation>
    <scope>NUCLEOTIDE SEQUENCE [LARGE SCALE GENOMIC DNA]</scope>
    <source>
        <strain evidence="2 3">HHB13444</strain>
    </source>
</reference>
<organism evidence="2 3">
    <name type="scientific">Polyporus arcularius HHB13444</name>
    <dbReference type="NCBI Taxonomy" id="1314778"/>
    <lineage>
        <taxon>Eukaryota</taxon>
        <taxon>Fungi</taxon>
        <taxon>Dikarya</taxon>
        <taxon>Basidiomycota</taxon>
        <taxon>Agaricomycotina</taxon>
        <taxon>Agaricomycetes</taxon>
        <taxon>Polyporales</taxon>
        <taxon>Polyporaceae</taxon>
        <taxon>Polyporus</taxon>
    </lineage>
</organism>
<gene>
    <name evidence="2" type="ORF">K466DRAFT_506341</name>
</gene>
<dbReference type="AlphaFoldDB" id="A0A5C3NZV4"/>
<evidence type="ECO:0000313" key="2">
    <source>
        <dbReference type="EMBL" id="TFK79013.1"/>
    </source>
</evidence>
<keyword evidence="3" id="KW-1185">Reference proteome</keyword>
<feature type="region of interest" description="Disordered" evidence="1">
    <location>
        <begin position="76"/>
        <end position="97"/>
    </location>
</feature>
<name>A0A5C3NZV4_9APHY</name>
<proteinExistence type="predicted"/>
<sequence>MPLLPLPDEQSLLENLDDTEDPSDDEELLALPSDFNSHEVDGYDLKVLAAYELKLRIGLAFDLLGDVREAVKHTAAHLERKKKESHGKKDHLRAQSEINKTRDLGRLKADEYNHNFERIKILRLLLKQSPAEADMESKLRRIDVAKGDLNMVNLTAGRSEGDGKVLANGSWIWSVRAGLFCVPMTDSHATLPAECVHWHRGRMAKSQADAHVTLMCADFRAGIRGLDTLGRCWNEVAEHTNITGGGAYAYQQAAMYNKMRDELASAFLRSLKAGVDSQILNHRLVSPGCTASGHVRASDDILVQPLRDDLAPLVKNMEAYEEMLVKLRMN</sequence>
<protein>
    <submittedName>
        <fullName evidence="2">Uncharacterized protein</fullName>
    </submittedName>
</protein>
<dbReference type="InParanoid" id="A0A5C3NZV4"/>
<dbReference type="EMBL" id="ML212210">
    <property type="protein sequence ID" value="TFK79013.1"/>
    <property type="molecule type" value="Genomic_DNA"/>
</dbReference>